<accession>R7RPG7</accession>
<proteinExistence type="predicted"/>
<comment type="caution">
    <text evidence="1">The sequence shown here is derived from an EMBL/GenBank/DDBJ whole genome shotgun (WGS) entry which is preliminary data.</text>
</comment>
<dbReference type="GO" id="GO:0050242">
    <property type="term" value="F:pyruvate, phosphate dikinase activity"/>
    <property type="evidence" value="ECO:0007669"/>
    <property type="project" value="UniProtKB-EC"/>
</dbReference>
<dbReference type="Proteomes" id="UP000014923">
    <property type="component" value="Unassembled WGS sequence"/>
</dbReference>
<protein>
    <submittedName>
        <fullName evidence="1">Pyruvate,phosphate dikinase</fullName>
        <ecNumber evidence="1">2.7.9.1</ecNumber>
    </submittedName>
</protein>
<dbReference type="HOGENOM" id="CLU_2398605_0_0_9"/>
<name>R7RPG7_9CLOT</name>
<dbReference type="eggNOG" id="COG0574">
    <property type="taxonomic scope" value="Bacteria"/>
</dbReference>
<evidence type="ECO:0000313" key="1">
    <source>
        <dbReference type="EMBL" id="CDF57130.1"/>
    </source>
</evidence>
<sequence>MFSDVVMQIDKNLFENILDEIKEQNNAKYDTDLTAENLKEVVKRYKELYRIFEYLNILLYSSLQKFRIIFGCFFELIMKKLDNFTFHMGGTFE</sequence>
<evidence type="ECO:0000313" key="2">
    <source>
        <dbReference type="Proteomes" id="UP000014923"/>
    </source>
</evidence>
<keyword evidence="1" id="KW-0670">Pyruvate</keyword>
<dbReference type="PANTHER" id="PTHR22931:SF9">
    <property type="entry name" value="PYRUVATE, PHOSPHATE DIKINASE 1, CHLOROPLASTIC"/>
    <property type="match status" value="1"/>
</dbReference>
<dbReference type="SUPFAM" id="SSF56059">
    <property type="entry name" value="Glutathione synthetase ATP-binding domain-like"/>
    <property type="match status" value="1"/>
</dbReference>
<gene>
    <name evidence="1" type="ORF">TCEL_00025</name>
</gene>
<dbReference type="AlphaFoldDB" id="R7RPG7"/>
<keyword evidence="2" id="KW-1185">Reference proteome</keyword>
<dbReference type="PANTHER" id="PTHR22931">
    <property type="entry name" value="PHOSPHOENOLPYRUVATE DIKINASE-RELATED"/>
    <property type="match status" value="1"/>
</dbReference>
<dbReference type="EC" id="2.7.9.1" evidence="1"/>
<keyword evidence="1" id="KW-0808">Transferase</keyword>
<dbReference type="InterPro" id="IPR010121">
    <property type="entry name" value="Pyruvate_phosphate_dikinase"/>
</dbReference>
<dbReference type="GO" id="GO:0016301">
    <property type="term" value="F:kinase activity"/>
    <property type="evidence" value="ECO:0007669"/>
    <property type="project" value="UniProtKB-KW"/>
</dbReference>
<dbReference type="Gene3D" id="1.20.80.30">
    <property type="match status" value="1"/>
</dbReference>
<dbReference type="EMBL" id="CAVN010000038">
    <property type="protein sequence ID" value="CDF57130.1"/>
    <property type="molecule type" value="Genomic_DNA"/>
</dbReference>
<organism evidence="1 2">
    <name type="scientific">Thermobrachium celere DSM 8682</name>
    <dbReference type="NCBI Taxonomy" id="941824"/>
    <lineage>
        <taxon>Bacteria</taxon>
        <taxon>Bacillati</taxon>
        <taxon>Bacillota</taxon>
        <taxon>Clostridia</taxon>
        <taxon>Eubacteriales</taxon>
        <taxon>Clostridiaceae</taxon>
        <taxon>Thermobrachium</taxon>
    </lineage>
</organism>
<keyword evidence="1" id="KW-0418">Kinase</keyword>
<reference evidence="1" key="1">
    <citation type="submission" date="2013-03" db="EMBL/GenBank/DDBJ databases">
        <title>Draft genome sequence of the hydrogen-ethanol-producing anaerobic alkalithermophilic Caloramator celere.</title>
        <authorList>
            <person name="Ciranna A."/>
            <person name="Larjo A."/>
            <person name="Kivisto A."/>
            <person name="Santala V."/>
            <person name="Roos C."/>
            <person name="Karp M."/>
        </authorList>
    </citation>
    <scope>NUCLEOTIDE SEQUENCE [LARGE SCALE GENOMIC DNA]</scope>
    <source>
        <strain evidence="1">DSM 8682</strain>
    </source>
</reference>